<gene>
    <name evidence="8" type="ORF">NE237_016666</name>
</gene>
<evidence type="ECO:0000256" key="7">
    <source>
        <dbReference type="RuleBase" id="RU368015"/>
    </source>
</evidence>
<dbReference type="SUPFAM" id="SSF103481">
    <property type="entry name" value="Multidrug resistance efflux transporter EmrE"/>
    <property type="match status" value="1"/>
</dbReference>
<dbReference type="InterPro" id="IPR030182">
    <property type="entry name" value="PUP_plant"/>
</dbReference>
<keyword evidence="3 7" id="KW-0813">Transport</keyword>
<organism evidence="8 9">
    <name type="scientific">Protea cynaroides</name>
    <dbReference type="NCBI Taxonomy" id="273540"/>
    <lineage>
        <taxon>Eukaryota</taxon>
        <taxon>Viridiplantae</taxon>
        <taxon>Streptophyta</taxon>
        <taxon>Embryophyta</taxon>
        <taxon>Tracheophyta</taxon>
        <taxon>Spermatophyta</taxon>
        <taxon>Magnoliopsida</taxon>
        <taxon>Proteales</taxon>
        <taxon>Proteaceae</taxon>
        <taxon>Protea</taxon>
    </lineage>
</organism>
<keyword evidence="5 7" id="KW-1133">Transmembrane helix</keyword>
<keyword evidence="6 7" id="KW-0472">Membrane</keyword>
<feature type="transmembrane region" description="Helical" evidence="7">
    <location>
        <begin position="325"/>
        <end position="343"/>
    </location>
</feature>
<dbReference type="InterPro" id="IPR037185">
    <property type="entry name" value="EmrE-like"/>
</dbReference>
<dbReference type="GO" id="GO:0005345">
    <property type="term" value="F:purine nucleobase transmembrane transporter activity"/>
    <property type="evidence" value="ECO:0007669"/>
    <property type="project" value="UniProtKB-UniRule"/>
</dbReference>
<evidence type="ECO:0000256" key="4">
    <source>
        <dbReference type="ARBA" id="ARBA00022692"/>
    </source>
</evidence>
<proteinExistence type="inferred from homology"/>
<comment type="subcellular location">
    <subcellularLocation>
        <location evidence="1 7">Membrane</location>
        <topology evidence="1 7">Multi-pass membrane protein</topology>
    </subcellularLocation>
</comment>
<dbReference type="EMBL" id="JAMYWD010000007">
    <property type="protein sequence ID" value="KAJ4964817.1"/>
    <property type="molecule type" value="Genomic_DNA"/>
</dbReference>
<dbReference type="GO" id="GO:0015211">
    <property type="term" value="F:purine nucleoside transmembrane transporter activity"/>
    <property type="evidence" value="ECO:0007669"/>
    <property type="project" value="UniProtKB-UniRule"/>
</dbReference>
<evidence type="ECO:0000256" key="6">
    <source>
        <dbReference type="ARBA" id="ARBA00023136"/>
    </source>
</evidence>
<protein>
    <recommendedName>
        <fullName evidence="7">Probable purine permease</fullName>
    </recommendedName>
</protein>
<evidence type="ECO:0000256" key="1">
    <source>
        <dbReference type="ARBA" id="ARBA00004141"/>
    </source>
</evidence>
<feature type="transmembrane region" description="Helical" evidence="7">
    <location>
        <begin position="134"/>
        <end position="152"/>
    </location>
</feature>
<feature type="transmembrane region" description="Helical" evidence="7">
    <location>
        <begin position="191"/>
        <end position="212"/>
    </location>
</feature>
<name>A0A9Q0K6I3_9MAGN</name>
<dbReference type="Pfam" id="PF16913">
    <property type="entry name" value="PUNUT"/>
    <property type="match status" value="1"/>
</dbReference>
<evidence type="ECO:0000256" key="5">
    <source>
        <dbReference type="ARBA" id="ARBA00022989"/>
    </source>
</evidence>
<feature type="transmembrane region" description="Helical" evidence="7">
    <location>
        <begin position="61"/>
        <end position="85"/>
    </location>
</feature>
<feature type="transmembrane region" description="Helical" evidence="7">
    <location>
        <begin position="97"/>
        <end position="122"/>
    </location>
</feature>
<feature type="transmembrane region" description="Helical" evidence="7">
    <location>
        <begin position="224"/>
        <end position="249"/>
    </location>
</feature>
<keyword evidence="9" id="KW-1185">Reference proteome</keyword>
<feature type="transmembrane region" description="Helical" evidence="7">
    <location>
        <begin position="31"/>
        <end position="55"/>
    </location>
</feature>
<feature type="transmembrane region" description="Helical" evidence="7">
    <location>
        <begin position="298"/>
        <end position="319"/>
    </location>
</feature>
<feature type="transmembrane region" description="Helical" evidence="7">
    <location>
        <begin position="159"/>
        <end position="179"/>
    </location>
</feature>
<keyword evidence="4 7" id="KW-0812">Transmembrane</keyword>
<dbReference type="OrthoDB" id="1865379at2759"/>
<feature type="transmembrane region" description="Helical" evidence="7">
    <location>
        <begin position="269"/>
        <end position="291"/>
    </location>
</feature>
<evidence type="ECO:0000256" key="2">
    <source>
        <dbReference type="ARBA" id="ARBA00006213"/>
    </source>
</evidence>
<comment type="similarity">
    <text evidence="2 7">Belongs to the purine permeases (TC 2.A.7.14) family.</text>
</comment>
<sequence length="363" mass="40505">MEMGDTEVGPCHGLNKESSISRMSKTLKRSVLFLNITMLVLGEAGGPMMMRLYFLHGGKRIWFSCWLETSGWPAMLLPLLISYLYRRGKGDQNAKLFFMKSGLFAACSFLGLLTGLVDYLYAYGVSCLPVSTSALIYATQIAFTAVFSFILVKQRLTSYSINSVVLLIIGAVVLGIHAGGDRRANELNNQYYTGFFMMVAAALLYGFVLPLIELTYKKAKQTITYTLVMEMQMVMSIFATAFATIGMIFNNDFKVIHREAGEFELSEGMYYTVLAFNAIVWQFFFLGAVGVIFYGSSLLAGIIIATILPVTELLAVVLYHEKFKVEKGISLALCLWGFTSYFYGELKENKKSEEVRDDVSVSI</sequence>
<dbReference type="PANTHER" id="PTHR31376:SF105">
    <property type="entry name" value="PURINE PERMEASE-RELATED"/>
    <property type="match status" value="1"/>
</dbReference>
<evidence type="ECO:0000313" key="8">
    <source>
        <dbReference type="EMBL" id="KAJ4964817.1"/>
    </source>
</evidence>
<evidence type="ECO:0000313" key="9">
    <source>
        <dbReference type="Proteomes" id="UP001141806"/>
    </source>
</evidence>
<dbReference type="GO" id="GO:0016020">
    <property type="term" value="C:membrane"/>
    <property type="evidence" value="ECO:0007669"/>
    <property type="project" value="UniProtKB-SubCell"/>
</dbReference>
<dbReference type="AlphaFoldDB" id="A0A9Q0K6I3"/>
<comment type="caution">
    <text evidence="8">The sequence shown here is derived from an EMBL/GenBank/DDBJ whole genome shotgun (WGS) entry which is preliminary data.</text>
</comment>
<dbReference type="PANTHER" id="PTHR31376">
    <property type="entry name" value="OS09G0467300 PROTEIN-RELATED"/>
    <property type="match status" value="1"/>
</dbReference>
<reference evidence="8" key="1">
    <citation type="journal article" date="2023" name="Plant J.">
        <title>The genome of the king protea, Protea cynaroides.</title>
        <authorList>
            <person name="Chang J."/>
            <person name="Duong T.A."/>
            <person name="Schoeman C."/>
            <person name="Ma X."/>
            <person name="Roodt D."/>
            <person name="Barker N."/>
            <person name="Li Z."/>
            <person name="Van de Peer Y."/>
            <person name="Mizrachi E."/>
        </authorList>
    </citation>
    <scope>NUCLEOTIDE SEQUENCE</scope>
    <source>
        <tissue evidence="8">Young leaves</tissue>
    </source>
</reference>
<dbReference type="Proteomes" id="UP001141806">
    <property type="component" value="Unassembled WGS sequence"/>
</dbReference>
<evidence type="ECO:0000256" key="3">
    <source>
        <dbReference type="ARBA" id="ARBA00022448"/>
    </source>
</evidence>
<accession>A0A9Q0K6I3</accession>